<feature type="non-terminal residue" evidence="1">
    <location>
        <position position="1"/>
    </location>
</feature>
<reference evidence="1 2" key="1">
    <citation type="submission" date="2024-02" db="EMBL/GenBank/DDBJ databases">
        <authorList>
            <person name="Vignale AGUSTIN F."/>
            <person name="Sosa J E."/>
            <person name="Modenutti C."/>
        </authorList>
    </citation>
    <scope>NUCLEOTIDE SEQUENCE [LARGE SCALE GENOMIC DNA]</scope>
</reference>
<protein>
    <submittedName>
        <fullName evidence="1">Uncharacterized protein</fullName>
    </submittedName>
</protein>
<proteinExistence type="predicted"/>
<keyword evidence="2" id="KW-1185">Reference proteome</keyword>
<sequence>LSSITWYLVQAILPGSRMTSSSTATSNEELRYRNMYCPICSKRAIIKVSEFEKNFEKLYCKCPDDSNHFFKWMTLITLPSLEIRNERMDV</sequence>
<accession>A0ABC8U7Y8</accession>
<gene>
    <name evidence="1" type="ORF">ILEXP_LOCUS47799</name>
</gene>
<evidence type="ECO:0000313" key="1">
    <source>
        <dbReference type="EMBL" id="CAK9177879.1"/>
    </source>
</evidence>
<name>A0ABC8U7Y8_9AQUA</name>
<dbReference type="AlphaFoldDB" id="A0ABC8U7Y8"/>
<organism evidence="1 2">
    <name type="scientific">Ilex paraguariensis</name>
    <name type="common">yerba mate</name>
    <dbReference type="NCBI Taxonomy" id="185542"/>
    <lineage>
        <taxon>Eukaryota</taxon>
        <taxon>Viridiplantae</taxon>
        <taxon>Streptophyta</taxon>
        <taxon>Embryophyta</taxon>
        <taxon>Tracheophyta</taxon>
        <taxon>Spermatophyta</taxon>
        <taxon>Magnoliopsida</taxon>
        <taxon>eudicotyledons</taxon>
        <taxon>Gunneridae</taxon>
        <taxon>Pentapetalae</taxon>
        <taxon>asterids</taxon>
        <taxon>campanulids</taxon>
        <taxon>Aquifoliales</taxon>
        <taxon>Aquifoliaceae</taxon>
        <taxon>Ilex</taxon>
    </lineage>
</organism>
<comment type="caution">
    <text evidence="1">The sequence shown here is derived from an EMBL/GenBank/DDBJ whole genome shotgun (WGS) entry which is preliminary data.</text>
</comment>
<dbReference type="Proteomes" id="UP001642360">
    <property type="component" value="Unassembled WGS sequence"/>
</dbReference>
<dbReference type="EMBL" id="CAUOFW020007175">
    <property type="protein sequence ID" value="CAK9177879.1"/>
    <property type="molecule type" value="Genomic_DNA"/>
</dbReference>
<evidence type="ECO:0000313" key="2">
    <source>
        <dbReference type="Proteomes" id="UP001642360"/>
    </source>
</evidence>